<dbReference type="InterPro" id="IPR045851">
    <property type="entry name" value="AMP-bd_C_sf"/>
</dbReference>
<dbReference type="EMBL" id="CP002045">
    <property type="protein sequence ID" value="ADH93149.1"/>
    <property type="molecule type" value="Genomic_DNA"/>
</dbReference>
<accession>D7BKG9</accession>
<keyword evidence="6" id="KW-1185">Reference proteome</keyword>
<comment type="similarity">
    <text evidence="1">Belongs to the ATP-dependent AMP-binding enzyme family.</text>
</comment>
<dbReference type="HOGENOM" id="CLU_000022_59_0_11"/>
<dbReference type="SUPFAM" id="SSF56801">
    <property type="entry name" value="Acetyl-CoA synthetase-like"/>
    <property type="match status" value="1"/>
</dbReference>
<dbReference type="RefSeq" id="WP_013170639.1">
    <property type="nucleotide sequence ID" value="NC_014218.1"/>
</dbReference>
<dbReference type="InterPro" id="IPR042099">
    <property type="entry name" value="ANL_N_sf"/>
</dbReference>
<protein>
    <submittedName>
        <fullName evidence="5">AMP-dependent synthetase and ligase</fullName>
    </submittedName>
</protein>
<dbReference type="Pfam" id="PF13193">
    <property type="entry name" value="AMP-binding_C"/>
    <property type="match status" value="1"/>
</dbReference>
<sequence length="518" mass="55677">MKPHFNPAYSLDQAAAWHGDRVAIHYGDVAVRVAEAAQVTRQLAGMLAECGVGAGDRVALISRNSPYHLLLHVACARLGAVFVPVSFRFAVPELEDLLRFSGARVVVADPETAVRGIDRAGCGGAEFFVIDDDAAASAADAPGEYRRLVASYSAVDPAELGDVLPDLADVESLGGAMLFTSGSTGRPKAVCLSHENLWWGSQNFREGFEYSNHDVELVTVPLTHIGGFNGTTLDLFSHGGTVVIVREFSPAIVLEQLERRKVAMMFAVPTIYAALMAHPDFVARDLSAFRLPLIGGAICPPALLKRMEEHGLRPLNVWGMTEAAASGFMLSQDLLDEARGAIGMPFAHVEAKIVGADGNEAAEGELVISGPNVVSEYWKDPDFSAEAFRDGWLYTGDMARRDEHGFVWIVGRVRYQINTGGEKVIPEEVSNVLIHMPEISDAAVVGIPDPVWGQAVAAAIVLRPGFEAPSVKAVRDFAQAHIARFKAPRVLVVVDALPTNANGKINMAEVKELVLARI</sequence>
<dbReference type="Pfam" id="PF00501">
    <property type="entry name" value="AMP-binding"/>
    <property type="match status" value="1"/>
</dbReference>
<dbReference type="Gene3D" id="3.40.50.12780">
    <property type="entry name" value="N-terminal domain of ligase-like"/>
    <property type="match status" value="1"/>
</dbReference>
<dbReference type="STRING" id="644284.Arch_1447"/>
<keyword evidence="2 5" id="KW-0436">Ligase</keyword>
<evidence type="ECO:0000259" key="3">
    <source>
        <dbReference type="Pfam" id="PF00501"/>
    </source>
</evidence>
<evidence type="ECO:0000259" key="4">
    <source>
        <dbReference type="Pfam" id="PF13193"/>
    </source>
</evidence>
<dbReference type="InterPro" id="IPR020845">
    <property type="entry name" value="AMP-binding_CS"/>
</dbReference>
<organism evidence="5 6">
    <name type="scientific">Arcanobacterium haemolyticum (strain ATCC 9345 / DSM 20595 / CCM 5947 / CCUG 17215 / LMG 16163 / NBRC 15585 / NCTC 8452 / 11018)</name>
    <dbReference type="NCBI Taxonomy" id="644284"/>
    <lineage>
        <taxon>Bacteria</taxon>
        <taxon>Bacillati</taxon>
        <taxon>Actinomycetota</taxon>
        <taxon>Actinomycetes</taxon>
        <taxon>Actinomycetales</taxon>
        <taxon>Actinomycetaceae</taxon>
        <taxon>Arcanobacterium</taxon>
    </lineage>
</organism>
<evidence type="ECO:0000256" key="1">
    <source>
        <dbReference type="ARBA" id="ARBA00006432"/>
    </source>
</evidence>
<dbReference type="InterPro" id="IPR000873">
    <property type="entry name" value="AMP-dep_synth/lig_dom"/>
</dbReference>
<dbReference type="PANTHER" id="PTHR43201">
    <property type="entry name" value="ACYL-COA SYNTHETASE"/>
    <property type="match status" value="1"/>
</dbReference>
<dbReference type="PANTHER" id="PTHR43201:SF5">
    <property type="entry name" value="MEDIUM-CHAIN ACYL-COA LIGASE ACSF2, MITOCHONDRIAL"/>
    <property type="match status" value="1"/>
</dbReference>
<dbReference type="GO" id="GO:0006631">
    <property type="term" value="P:fatty acid metabolic process"/>
    <property type="evidence" value="ECO:0007669"/>
    <property type="project" value="TreeGrafter"/>
</dbReference>
<dbReference type="OrthoDB" id="9803968at2"/>
<dbReference type="InterPro" id="IPR025110">
    <property type="entry name" value="AMP-bd_C"/>
</dbReference>
<gene>
    <name evidence="5" type="ordered locus">Arch_1447</name>
</gene>
<feature type="domain" description="AMP-binding enzyme C-terminal" evidence="4">
    <location>
        <begin position="428"/>
        <end position="504"/>
    </location>
</feature>
<evidence type="ECO:0000313" key="6">
    <source>
        <dbReference type="Proteomes" id="UP000000376"/>
    </source>
</evidence>
<dbReference type="AlphaFoldDB" id="D7BKG9"/>
<dbReference type="GO" id="GO:0031956">
    <property type="term" value="F:medium-chain fatty acid-CoA ligase activity"/>
    <property type="evidence" value="ECO:0007669"/>
    <property type="project" value="TreeGrafter"/>
</dbReference>
<dbReference type="Gene3D" id="3.30.300.30">
    <property type="match status" value="1"/>
</dbReference>
<name>D7BKG9_ARCHD</name>
<reference evidence="5 6" key="1">
    <citation type="journal article" date="2010" name="Stand. Genomic Sci.">
        <title>Complete genome sequence of Arcanobacterium haemolyticum type strain (11018).</title>
        <authorList>
            <person name="Yasawong M."/>
            <person name="Teshima H."/>
            <person name="Lapidus A."/>
            <person name="Nolan M."/>
            <person name="Lucas S."/>
            <person name="Glavina Del Rio T."/>
            <person name="Tice H."/>
            <person name="Cheng J."/>
            <person name="Bruce D."/>
            <person name="Detter C."/>
            <person name="Tapia R."/>
            <person name="Han C."/>
            <person name="Goodwin L."/>
            <person name="Pitluck S."/>
            <person name="Liolios K."/>
            <person name="Ivanova N."/>
            <person name="Mavromatis K."/>
            <person name="Mikhailova N."/>
            <person name="Pati A."/>
            <person name="Chen A."/>
            <person name="Palaniappan K."/>
            <person name="Land M."/>
            <person name="Hauser L."/>
            <person name="Chang Y."/>
            <person name="Jeffries C."/>
            <person name="Rohde M."/>
            <person name="Sikorski J."/>
            <person name="Pukall R."/>
            <person name="Goker M."/>
            <person name="Woyke T."/>
            <person name="Bristow J."/>
            <person name="Eisen J."/>
            <person name="Markowitz V."/>
            <person name="Hugenholtz P."/>
            <person name="Kyrpides N."/>
            <person name="Klenk H."/>
        </authorList>
    </citation>
    <scope>NUCLEOTIDE SEQUENCE [LARGE SCALE GENOMIC DNA]</scope>
    <source>
        <strain evidence="6">ATCC 9345 / DSM 20595 / CCUG 17215 / LMG 16163 / NBRC 15585 / NCTC 8452 / 11018</strain>
    </source>
</reference>
<dbReference type="Proteomes" id="UP000000376">
    <property type="component" value="Chromosome"/>
</dbReference>
<evidence type="ECO:0000313" key="5">
    <source>
        <dbReference type="EMBL" id="ADH93149.1"/>
    </source>
</evidence>
<dbReference type="KEGG" id="ahe:Arch_1447"/>
<feature type="domain" description="AMP-dependent synthetase/ligase" evidence="3">
    <location>
        <begin position="12"/>
        <end position="378"/>
    </location>
</feature>
<dbReference type="PROSITE" id="PS00455">
    <property type="entry name" value="AMP_BINDING"/>
    <property type="match status" value="1"/>
</dbReference>
<proteinExistence type="inferred from homology"/>
<dbReference type="eggNOG" id="COG0318">
    <property type="taxonomic scope" value="Bacteria"/>
</dbReference>
<evidence type="ECO:0000256" key="2">
    <source>
        <dbReference type="ARBA" id="ARBA00022598"/>
    </source>
</evidence>